<comment type="caution">
    <text evidence="2">The sequence shown here is derived from an EMBL/GenBank/DDBJ whole genome shotgun (WGS) entry which is preliminary data.</text>
</comment>
<proteinExistence type="predicted"/>
<sequence length="198" mass="21734">MFQQYRISTPRLSCTELVYSWSHHVGDRMPSTECFFSGNMSSANDSMTWDRASAQEVGSEAESLRQGGARSGEQKDKSNALGLECSVVRRVGVPLFRMKRSSLSIMLTKVLPAESTLSQPQKGQEGSTLNFHGNCLKAIAMGRDTNREKGSIISDEHSGTTVSIRSVISKADETKHSEVIIRPQPCLRYGSNGGEVFL</sequence>
<accession>A0A4C1U1H1</accession>
<feature type="region of interest" description="Disordered" evidence="1">
    <location>
        <begin position="47"/>
        <end position="77"/>
    </location>
</feature>
<dbReference type="AlphaFoldDB" id="A0A4C1U1H1"/>
<keyword evidence="3" id="KW-1185">Reference proteome</keyword>
<protein>
    <submittedName>
        <fullName evidence="2">Uncharacterized protein</fullName>
    </submittedName>
</protein>
<evidence type="ECO:0000256" key="1">
    <source>
        <dbReference type="SAM" id="MobiDB-lite"/>
    </source>
</evidence>
<dbReference type="Proteomes" id="UP000299102">
    <property type="component" value="Unassembled WGS sequence"/>
</dbReference>
<dbReference type="EMBL" id="BGZK01000112">
    <property type="protein sequence ID" value="GBP19904.1"/>
    <property type="molecule type" value="Genomic_DNA"/>
</dbReference>
<evidence type="ECO:0000313" key="3">
    <source>
        <dbReference type="Proteomes" id="UP000299102"/>
    </source>
</evidence>
<evidence type="ECO:0000313" key="2">
    <source>
        <dbReference type="EMBL" id="GBP19904.1"/>
    </source>
</evidence>
<reference evidence="2 3" key="1">
    <citation type="journal article" date="2019" name="Commun. Biol.">
        <title>The bagworm genome reveals a unique fibroin gene that provides high tensile strength.</title>
        <authorList>
            <person name="Kono N."/>
            <person name="Nakamura H."/>
            <person name="Ohtoshi R."/>
            <person name="Tomita M."/>
            <person name="Numata K."/>
            <person name="Arakawa K."/>
        </authorList>
    </citation>
    <scope>NUCLEOTIDE SEQUENCE [LARGE SCALE GENOMIC DNA]</scope>
</reference>
<gene>
    <name evidence="2" type="ORF">EVAR_75197_1</name>
</gene>
<organism evidence="2 3">
    <name type="scientific">Eumeta variegata</name>
    <name type="common">Bagworm moth</name>
    <name type="synonym">Eumeta japonica</name>
    <dbReference type="NCBI Taxonomy" id="151549"/>
    <lineage>
        <taxon>Eukaryota</taxon>
        <taxon>Metazoa</taxon>
        <taxon>Ecdysozoa</taxon>
        <taxon>Arthropoda</taxon>
        <taxon>Hexapoda</taxon>
        <taxon>Insecta</taxon>
        <taxon>Pterygota</taxon>
        <taxon>Neoptera</taxon>
        <taxon>Endopterygota</taxon>
        <taxon>Lepidoptera</taxon>
        <taxon>Glossata</taxon>
        <taxon>Ditrysia</taxon>
        <taxon>Tineoidea</taxon>
        <taxon>Psychidae</taxon>
        <taxon>Oiketicinae</taxon>
        <taxon>Eumeta</taxon>
    </lineage>
</organism>
<name>A0A4C1U1H1_EUMVA</name>